<accession>A0A1R1F3M7</accession>
<dbReference type="Gene3D" id="3.40.190.10">
    <property type="entry name" value="Periplasmic binding protein-like II"/>
    <property type="match status" value="2"/>
</dbReference>
<dbReference type="PANTHER" id="PTHR43649:SF33">
    <property type="entry name" value="POLYGALACTURONAN_RHAMNOGALACTURONAN-BINDING PROTEIN YTCQ"/>
    <property type="match status" value="1"/>
</dbReference>
<comment type="caution">
    <text evidence="8">The sequence shown here is derived from an EMBL/GenBank/DDBJ whole genome shotgun (WGS) entry which is preliminary data.</text>
</comment>
<dbReference type="InterPro" id="IPR006059">
    <property type="entry name" value="SBP"/>
</dbReference>
<dbReference type="PROSITE" id="PS51257">
    <property type="entry name" value="PROKAR_LIPOPROTEIN"/>
    <property type="match status" value="1"/>
</dbReference>
<dbReference type="SUPFAM" id="SSF53850">
    <property type="entry name" value="Periplasmic binding protein-like II"/>
    <property type="match status" value="1"/>
</dbReference>
<dbReference type="PANTHER" id="PTHR43649">
    <property type="entry name" value="ARABINOSE-BINDING PROTEIN-RELATED"/>
    <property type="match status" value="1"/>
</dbReference>
<feature type="chain" id="PRO_5038675499" evidence="7">
    <location>
        <begin position="21"/>
        <end position="542"/>
    </location>
</feature>
<keyword evidence="2 7" id="KW-0732">Signal</keyword>
<proteinExistence type="predicted"/>
<evidence type="ECO:0000256" key="2">
    <source>
        <dbReference type="ARBA" id="ARBA00022729"/>
    </source>
</evidence>
<evidence type="ECO:0000256" key="1">
    <source>
        <dbReference type="ARBA" id="ARBA00022475"/>
    </source>
</evidence>
<evidence type="ECO:0000256" key="4">
    <source>
        <dbReference type="ARBA" id="ARBA00023139"/>
    </source>
</evidence>
<name>A0A1R1F3M7_9BACL</name>
<protein>
    <submittedName>
        <fullName evidence="8">ABC transporter substrate-binding protein</fullName>
    </submittedName>
</protein>
<dbReference type="RefSeq" id="WP_076168550.1">
    <property type="nucleotide sequence ID" value="NZ_MRTP01000001.1"/>
</dbReference>
<dbReference type="InterPro" id="IPR050490">
    <property type="entry name" value="Bact_solute-bd_prot1"/>
</dbReference>
<feature type="region of interest" description="Disordered" evidence="6">
    <location>
        <begin position="24"/>
        <end position="48"/>
    </location>
</feature>
<keyword evidence="1" id="KW-1003">Cell membrane</keyword>
<dbReference type="Proteomes" id="UP000187172">
    <property type="component" value="Unassembled WGS sequence"/>
</dbReference>
<evidence type="ECO:0000313" key="9">
    <source>
        <dbReference type="Proteomes" id="UP000187172"/>
    </source>
</evidence>
<keyword evidence="4" id="KW-0564">Palmitate</keyword>
<keyword evidence="9" id="KW-1185">Reference proteome</keyword>
<sequence length="542" mass="60255">MKLKQWGSLLLTCVLTVSLAAGCSSGDKEGGTAAESKGGGSAGGQVNETGMPIVTDKLTVTAFAGKFFANADWNNIKLWQEYEKMTNIHVQWDTVQKDNLAEKRNLLLAGGDYPEMFYASAFPRADLLKYGKQGAFLPLNDLIDKYAPNFKALMEKYPIIEKGITMPDGNIYGLPTLYDPEFKSVLYGTPWVKSEWLTKLGLKEPQTLDEFYNMLKAFKENDPNGNGQKDEIAWGAVGAAGLVNYLRGSFGLNNHGTSNIYVDTDPDSGKVRFIPTDPRYKELLQYVNKLYKDGLLEQDIMSVKSTEVDAKGMEGLIGVVDNVDPVAIYNQKGYVGLPVLKGPHGDQMFSATGSPLGNIGMFVLTDKAKNPEALMRWMDYFYGDEGIKMFFMGWKDETYKENADGSVDYVDDIKNNPNGLNLDQAVGQYLIWPGGYYPGFVTQKYFKGAEGLPTSVDNAKKAEPHVVPQDQIWPPFNFTAEEQADLTGIQTDITTYVDEMRDKFISGNASFDEWDAYVSTLQKMGLDRYIAIYQSAADRYSK</sequence>
<dbReference type="STRING" id="297318.BK138_09060"/>
<keyword evidence="3" id="KW-0472">Membrane</keyword>
<dbReference type="AlphaFoldDB" id="A0A1R1F3M7"/>
<keyword evidence="5" id="KW-0449">Lipoprotein</keyword>
<evidence type="ECO:0000313" key="8">
    <source>
        <dbReference type="EMBL" id="OMF58641.1"/>
    </source>
</evidence>
<dbReference type="EMBL" id="MRTP01000001">
    <property type="protein sequence ID" value="OMF58641.1"/>
    <property type="molecule type" value="Genomic_DNA"/>
</dbReference>
<dbReference type="Pfam" id="PF13416">
    <property type="entry name" value="SBP_bac_8"/>
    <property type="match status" value="1"/>
</dbReference>
<feature type="signal peptide" evidence="7">
    <location>
        <begin position="1"/>
        <end position="20"/>
    </location>
</feature>
<evidence type="ECO:0000256" key="7">
    <source>
        <dbReference type="SAM" id="SignalP"/>
    </source>
</evidence>
<reference evidence="8 9" key="1">
    <citation type="submission" date="2016-11" db="EMBL/GenBank/DDBJ databases">
        <title>Paenibacillus species isolates.</title>
        <authorList>
            <person name="Beno S.M."/>
        </authorList>
    </citation>
    <scope>NUCLEOTIDE SEQUENCE [LARGE SCALE GENOMIC DNA]</scope>
    <source>
        <strain evidence="8 9">FSL R5-0378</strain>
    </source>
</reference>
<evidence type="ECO:0000256" key="6">
    <source>
        <dbReference type="SAM" id="MobiDB-lite"/>
    </source>
</evidence>
<organism evidence="8 9">
    <name type="scientific">Paenibacillus rhizosphaerae</name>
    <dbReference type="NCBI Taxonomy" id="297318"/>
    <lineage>
        <taxon>Bacteria</taxon>
        <taxon>Bacillati</taxon>
        <taxon>Bacillota</taxon>
        <taxon>Bacilli</taxon>
        <taxon>Bacillales</taxon>
        <taxon>Paenibacillaceae</taxon>
        <taxon>Paenibacillus</taxon>
    </lineage>
</organism>
<evidence type="ECO:0000256" key="3">
    <source>
        <dbReference type="ARBA" id="ARBA00023136"/>
    </source>
</evidence>
<evidence type="ECO:0000256" key="5">
    <source>
        <dbReference type="ARBA" id="ARBA00023288"/>
    </source>
</evidence>
<gene>
    <name evidence="8" type="ORF">BK138_09060</name>
</gene>